<feature type="binding site" evidence="11">
    <location>
        <position position="160"/>
    </location>
    <ligand>
        <name>substrate</name>
    </ligand>
</feature>
<feature type="binding site" evidence="9">
    <location>
        <position position="168"/>
    </location>
    <ligand>
        <name>(2R)-2-phosphoglycerate</name>
        <dbReference type="ChEBI" id="CHEBI:58289"/>
    </ligand>
</feature>
<keyword evidence="9" id="KW-0963">Cytoplasm</keyword>
<comment type="function">
    <text evidence="9">Catalyzes the reversible conversion of 2-phosphoglycerate (2-PG) into phosphoenolpyruvate (PEP). It is essential for the degradation of carbohydrates via glycolysis.</text>
</comment>
<reference evidence="15 16" key="1">
    <citation type="journal article" date="2016" name="Nat. Commun.">
        <title>Thousands of microbial genomes shed light on interconnected biogeochemical processes in an aquifer system.</title>
        <authorList>
            <person name="Anantharaman K."/>
            <person name="Brown C.T."/>
            <person name="Hug L.A."/>
            <person name="Sharon I."/>
            <person name="Castelle C.J."/>
            <person name="Probst A.J."/>
            <person name="Thomas B.C."/>
            <person name="Singh A."/>
            <person name="Wilkins M.J."/>
            <person name="Karaoz U."/>
            <person name="Brodie E.L."/>
            <person name="Williams K.H."/>
            <person name="Hubbard S.S."/>
            <person name="Banfield J.F."/>
        </authorList>
    </citation>
    <scope>NUCLEOTIDE SEQUENCE [LARGE SCALE GENOMIC DNA]</scope>
</reference>
<comment type="subcellular location">
    <subcellularLocation>
        <location evidence="9">Cytoplasm</location>
    </subcellularLocation>
    <subcellularLocation>
        <location evidence="9">Secreted</location>
    </subcellularLocation>
    <subcellularLocation>
        <location evidence="9">Cell surface</location>
    </subcellularLocation>
    <text evidence="9">Fractions of enolase are present in both the cytoplasm and on the cell surface.</text>
</comment>
<evidence type="ECO:0000259" key="14">
    <source>
        <dbReference type="SMART" id="SM01193"/>
    </source>
</evidence>
<dbReference type="InterPro" id="IPR029017">
    <property type="entry name" value="Enolase-like_N"/>
</dbReference>
<evidence type="ECO:0000256" key="11">
    <source>
        <dbReference type="PIRSR" id="PIRSR001400-2"/>
    </source>
</evidence>
<dbReference type="SMART" id="SM01193">
    <property type="entry name" value="Enolase_N"/>
    <property type="match status" value="1"/>
</dbReference>
<evidence type="ECO:0000256" key="2">
    <source>
        <dbReference type="ARBA" id="ARBA00009604"/>
    </source>
</evidence>
<evidence type="ECO:0000256" key="1">
    <source>
        <dbReference type="ARBA" id="ARBA00005031"/>
    </source>
</evidence>
<dbReference type="EMBL" id="MGAR01000022">
    <property type="protein sequence ID" value="OGK51654.1"/>
    <property type="molecule type" value="Genomic_DNA"/>
</dbReference>
<feature type="binding site" evidence="9 12">
    <location>
        <position position="246"/>
    </location>
    <ligand>
        <name>Mg(2+)</name>
        <dbReference type="ChEBI" id="CHEBI:18420"/>
    </ligand>
</feature>
<keyword evidence="9 12" id="KW-0479">Metal-binding</keyword>
<feature type="binding site" evidence="9">
    <location>
        <position position="364"/>
    </location>
    <ligand>
        <name>(2R)-2-phosphoglycerate</name>
        <dbReference type="ChEBI" id="CHEBI:58289"/>
    </ligand>
</feature>
<feature type="domain" description="Enolase C-terminal TIM barrel" evidence="13">
    <location>
        <begin position="144"/>
        <end position="438"/>
    </location>
</feature>
<dbReference type="PROSITE" id="PS00164">
    <property type="entry name" value="ENOLASE"/>
    <property type="match status" value="1"/>
</dbReference>
<evidence type="ECO:0000256" key="7">
    <source>
        <dbReference type="ARBA" id="ARBA00023152"/>
    </source>
</evidence>
<dbReference type="PIRSF" id="PIRSF001400">
    <property type="entry name" value="Enolase"/>
    <property type="match status" value="1"/>
</dbReference>
<protein>
    <recommendedName>
        <fullName evidence="4 9">Enolase</fullName>
        <ecNumber evidence="3 9">4.2.1.11</ecNumber>
    </recommendedName>
    <alternativeName>
        <fullName evidence="9">2-phospho-D-glycerate hydro-lyase</fullName>
    </alternativeName>
    <alternativeName>
        <fullName evidence="9">2-phosphoglycerate dehydratase</fullName>
    </alternativeName>
</protein>
<organism evidence="15 16">
    <name type="scientific">Candidatus Roizmanbacteria bacterium RIFCSPLOWO2_01_FULL_41_22</name>
    <dbReference type="NCBI Taxonomy" id="1802067"/>
    <lineage>
        <taxon>Bacteria</taxon>
        <taxon>Candidatus Roizmaniibacteriota</taxon>
    </lineage>
</organism>
<dbReference type="Pfam" id="PF03952">
    <property type="entry name" value="Enolase_N"/>
    <property type="match status" value="1"/>
</dbReference>
<comment type="cofactor">
    <cofactor evidence="9">
        <name>Mg(2+)</name>
        <dbReference type="ChEBI" id="CHEBI:18420"/>
    </cofactor>
    <text evidence="9">Binds a second Mg(2+) ion via substrate during catalysis.</text>
</comment>
<dbReference type="InterPro" id="IPR036849">
    <property type="entry name" value="Enolase-like_C_sf"/>
</dbReference>
<feature type="binding site" evidence="9 12">
    <location>
        <position position="339"/>
    </location>
    <ligand>
        <name>Mg(2+)</name>
        <dbReference type="ChEBI" id="CHEBI:18420"/>
    </ligand>
</feature>
<dbReference type="Proteomes" id="UP000176480">
    <property type="component" value="Unassembled WGS sequence"/>
</dbReference>
<comment type="cofactor">
    <cofactor evidence="12">
        <name>Mg(2+)</name>
        <dbReference type="ChEBI" id="CHEBI:18420"/>
    </cofactor>
    <text evidence="12">Mg(2+) is required for catalysis and for stabilizing the dimer.</text>
</comment>
<accession>A0A1F7J7R5</accession>
<dbReference type="UniPathway" id="UPA00109">
    <property type="reaction ID" value="UER00187"/>
</dbReference>
<feature type="domain" description="Enolase N-terminal" evidence="14">
    <location>
        <begin position="5"/>
        <end position="135"/>
    </location>
</feature>
<evidence type="ECO:0000313" key="16">
    <source>
        <dbReference type="Proteomes" id="UP000176480"/>
    </source>
</evidence>
<evidence type="ECO:0000313" key="15">
    <source>
        <dbReference type="EMBL" id="OGK51654.1"/>
    </source>
</evidence>
<evidence type="ECO:0000256" key="8">
    <source>
        <dbReference type="ARBA" id="ARBA00023239"/>
    </source>
</evidence>
<feature type="active site" description="Proton donor" evidence="9 10">
    <location>
        <position position="209"/>
    </location>
</feature>
<dbReference type="GO" id="GO:0000015">
    <property type="term" value="C:phosphopyruvate hydratase complex"/>
    <property type="evidence" value="ECO:0007669"/>
    <property type="project" value="InterPro"/>
</dbReference>
<comment type="caution">
    <text evidence="15">The sequence shown here is derived from an EMBL/GenBank/DDBJ whole genome shotgun (WGS) entry which is preliminary data.</text>
</comment>
<feature type="binding site" evidence="9">
    <location>
        <position position="415"/>
    </location>
    <ligand>
        <name>(2R)-2-phosphoglycerate</name>
        <dbReference type="ChEBI" id="CHEBI:58289"/>
    </ligand>
</feature>
<dbReference type="InterPro" id="IPR000941">
    <property type="entry name" value="Enolase"/>
</dbReference>
<dbReference type="PANTHER" id="PTHR11902:SF1">
    <property type="entry name" value="ENOLASE"/>
    <property type="match status" value="1"/>
</dbReference>
<feature type="binding site" evidence="11">
    <location>
        <position position="415"/>
    </location>
    <ligand>
        <name>substrate</name>
    </ligand>
</feature>
<dbReference type="Gene3D" id="3.30.390.10">
    <property type="entry name" value="Enolase-like, N-terminal domain"/>
    <property type="match status" value="1"/>
</dbReference>
<evidence type="ECO:0000256" key="10">
    <source>
        <dbReference type="PIRSR" id="PIRSR001400-1"/>
    </source>
</evidence>
<dbReference type="InterPro" id="IPR020811">
    <property type="entry name" value="Enolase_N"/>
</dbReference>
<dbReference type="GO" id="GO:0000287">
    <property type="term" value="F:magnesium ion binding"/>
    <property type="evidence" value="ECO:0007669"/>
    <property type="project" value="UniProtKB-UniRule"/>
</dbReference>
<keyword evidence="8 9" id="KW-0456">Lyase</keyword>
<feature type="binding site" evidence="11">
    <location>
        <position position="169"/>
    </location>
    <ligand>
        <name>substrate</name>
    </ligand>
</feature>
<sequence>MSMKISDVKAIEILDSRGKPTIRTFIKLKDGSTYSSSVPSGASTGKHEAVELRDGDAKRHQGQGVLKAVKNVNKIIRPAVIGLEVADIAKIDRKLLKLDGTDNKRKLGANAILSVSQAVTRAAAASGNLPLWKFINQLFFNKKKPRFPRLMVNVINGGKHANWNFDIQEFMIVPTSNVPSQALQVAADIFQRLGNNLRKQKLSTLVGDEGGYSPVLPSNEQVLDEILTAAINCRFQNGNQFEFALDCAASEFYDKGRYILQKTGQRLTDDELRRYYLKLQKTYHIISFEDPFAEDDWENFQKLTSDAERCRQITLHGPKIFKKGRDPKTAQDQFIVVGDDLYVTNPKRIKKGIDLKASSAVLIKLNQIGTVTETIDAIKMTQRAGWKTIISHRSGETEDPFIADLAYGAGTDFIKTGSVCRSERLAKYNRLIEIENKL</sequence>
<dbReference type="AlphaFoldDB" id="A0A1F7J7R5"/>
<feature type="binding site" evidence="11">
    <location>
        <position position="339"/>
    </location>
    <ligand>
        <name>substrate</name>
    </ligand>
</feature>
<proteinExistence type="inferred from homology"/>
<dbReference type="STRING" id="1802067.A2966_05000"/>
<dbReference type="GO" id="GO:0009986">
    <property type="term" value="C:cell surface"/>
    <property type="evidence" value="ECO:0007669"/>
    <property type="project" value="UniProtKB-SubCell"/>
</dbReference>
<feature type="binding site" evidence="9">
    <location>
        <position position="394"/>
    </location>
    <ligand>
        <name>(2R)-2-phosphoglycerate</name>
        <dbReference type="ChEBI" id="CHEBI:58289"/>
    </ligand>
</feature>
<evidence type="ECO:0000256" key="6">
    <source>
        <dbReference type="ARBA" id="ARBA00022842"/>
    </source>
</evidence>
<dbReference type="Pfam" id="PF00113">
    <property type="entry name" value="Enolase_C"/>
    <property type="match status" value="1"/>
</dbReference>
<feature type="binding site" evidence="9">
    <location>
        <position position="393"/>
    </location>
    <ligand>
        <name>(2R)-2-phosphoglycerate</name>
        <dbReference type="ChEBI" id="CHEBI:58289"/>
    </ligand>
</feature>
<dbReference type="InterPro" id="IPR020809">
    <property type="entry name" value="Enolase_CS"/>
</dbReference>
<dbReference type="PANTHER" id="PTHR11902">
    <property type="entry name" value="ENOLASE"/>
    <property type="match status" value="1"/>
</dbReference>
<comment type="similarity">
    <text evidence="2 9">Belongs to the enolase family.</text>
</comment>
<dbReference type="SMART" id="SM01192">
    <property type="entry name" value="Enolase_C"/>
    <property type="match status" value="1"/>
</dbReference>
<dbReference type="CDD" id="cd03313">
    <property type="entry name" value="enolase"/>
    <property type="match status" value="1"/>
</dbReference>
<dbReference type="GO" id="GO:0005576">
    <property type="term" value="C:extracellular region"/>
    <property type="evidence" value="ECO:0007669"/>
    <property type="project" value="UniProtKB-SubCell"/>
</dbReference>
<evidence type="ECO:0000259" key="13">
    <source>
        <dbReference type="SMART" id="SM01192"/>
    </source>
</evidence>
<feature type="binding site" evidence="9 12">
    <location>
        <position position="289"/>
    </location>
    <ligand>
        <name>Mg(2+)</name>
        <dbReference type="ChEBI" id="CHEBI:18420"/>
    </ligand>
</feature>
<feature type="binding site" evidence="11">
    <location>
        <position position="289"/>
    </location>
    <ligand>
        <name>substrate</name>
    </ligand>
</feature>
<evidence type="ECO:0000256" key="12">
    <source>
        <dbReference type="PIRSR" id="PIRSR001400-3"/>
    </source>
</evidence>
<keyword evidence="5 9" id="KW-0964">Secreted</keyword>
<comment type="catalytic activity">
    <reaction evidence="9">
        <text>(2R)-2-phosphoglycerate = phosphoenolpyruvate + H2O</text>
        <dbReference type="Rhea" id="RHEA:10164"/>
        <dbReference type="ChEBI" id="CHEBI:15377"/>
        <dbReference type="ChEBI" id="CHEBI:58289"/>
        <dbReference type="ChEBI" id="CHEBI:58702"/>
        <dbReference type="EC" id="4.2.1.11"/>
    </reaction>
</comment>
<evidence type="ECO:0000256" key="5">
    <source>
        <dbReference type="ARBA" id="ARBA00022525"/>
    </source>
</evidence>
<dbReference type="GO" id="GO:0004634">
    <property type="term" value="F:phosphopyruvate hydratase activity"/>
    <property type="evidence" value="ECO:0007669"/>
    <property type="project" value="UniProtKB-UniRule"/>
</dbReference>
<evidence type="ECO:0000256" key="4">
    <source>
        <dbReference type="ARBA" id="ARBA00017068"/>
    </source>
</evidence>
<dbReference type="GO" id="GO:0006096">
    <property type="term" value="P:glycolytic process"/>
    <property type="evidence" value="ECO:0007669"/>
    <property type="project" value="UniProtKB-UniRule"/>
</dbReference>
<feature type="binding site" evidence="11">
    <location>
        <begin position="391"/>
        <end position="394"/>
    </location>
    <ligand>
        <name>substrate</name>
    </ligand>
</feature>
<name>A0A1F7J7R5_9BACT</name>
<keyword evidence="7 9" id="KW-0324">Glycolysis</keyword>
<dbReference type="HAMAP" id="MF_00318">
    <property type="entry name" value="Enolase"/>
    <property type="match status" value="1"/>
</dbReference>
<feature type="active site" description="Proton acceptor" evidence="9 10">
    <location>
        <position position="364"/>
    </location>
</feature>
<dbReference type="PRINTS" id="PR00148">
    <property type="entry name" value="ENOLASE"/>
</dbReference>
<dbReference type="SUPFAM" id="SSF51604">
    <property type="entry name" value="Enolase C-terminal domain-like"/>
    <property type="match status" value="1"/>
</dbReference>
<evidence type="ECO:0000256" key="3">
    <source>
        <dbReference type="ARBA" id="ARBA00012058"/>
    </source>
</evidence>
<gene>
    <name evidence="9" type="primary">eno</name>
    <name evidence="15" type="ORF">A2966_05000</name>
</gene>
<evidence type="ECO:0000256" key="9">
    <source>
        <dbReference type="HAMAP-Rule" id="MF_00318"/>
    </source>
</evidence>
<dbReference type="EC" id="4.2.1.11" evidence="3 9"/>
<dbReference type="SUPFAM" id="SSF54826">
    <property type="entry name" value="Enolase N-terminal domain-like"/>
    <property type="match status" value="1"/>
</dbReference>
<keyword evidence="6 9" id="KW-0460">Magnesium</keyword>
<dbReference type="InterPro" id="IPR020810">
    <property type="entry name" value="Enolase_C"/>
</dbReference>
<comment type="pathway">
    <text evidence="1 9">Carbohydrate degradation; glycolysis; pyruvate from D-glyceraldehyde 3-phosphate: step 4/5.</text>
</comment>
<dbReference type="Gene3D" id="3.20.20.120">
    <property type="entry name" value="Enolase-like C-terminal domain"/>
    <property type="match status" value="1"/>
</dbReference>